<evidence type="ECO:0000313" key="4">
    <source>
        <dbReference type="Proteomes" id="UP000653644"/>
    </source>
</evidence>
<evidence type="ECO:0000313" key="3">
    <source>
        <dbReference type="EMBL" id="GHA56469.1"/>
    </source>
</evidence>
<name>A0ABQ3D798_9ACTN</name>
<feature type="signal peptide" evidence="2">
    <location>
        <begin position="1"/>
        <end position="26"/>
    </location>
</feature>
<dbReference type="EMBL" id="BMVN01000037">
    <property type="protein sequence ID" value="GHA56469.1"/>
    <property type="molecule type" value="Genomic_DNA"/>
</dbReference>
<feature type="transmembrane region" description="Helical" evidence="1">
    <location>
        <begin position="39"/>
        <end position="56"/>
    </location>
</feature>
<keyword evidence="1" id="KW-0812">Transmembrane</keyword>
<organism evidence="3 4">
    <name type="scientific">Streptomyces canarius</name>
    <dbReference type="NCBI Taxonomy" id="285453"/>
    <lineage>
        <taxon>Bacteria</taxon>
        <taxon>Bacillati</taxon>
        <taxon>Actinomycetota</taxon>
        <taxon>Actinomycetes</taxon>
        <taxon>Kitasatosporales</taxon>
        <taxon>Streptomycetaceae</taxon>
        <taxon>Streptomyces</taxon>
    </lineage>
</organism>
<evidence type="ECO:0000256" key="1">
    <source>
        <dbReference type="SAM" id="Phobius"/>
    </source>
</evidence>
<keyword evidence="2" id="KW-0732">Signal</keyword>
<keyword evidence="1" id="KW-1133">Transmembrane helix</keyword>
<keyword evidence="4" id="KW-1185">Reference proteome</keyword>
<dbReference type="Proteomes" id="UP000653644">
    <property type="component" value="Unassembled WGS sequence"/>
</dbReference>
<proteinExistence type="predicted"/>
<reference evidence="4" key="1">
    <citation type="journal article" date="2019" name="Int. J. Syst. Evol. Microbiol.">
        <title>The Global Catalogue of Microorganisms (GCM) 10K type strain sequencing project: providing services to taxonomists for standard genome sequencing and annotation.</title>
        <authorList>
            <consortium name="The Broad Institute Genomics Platform"/>
            <consortium name="The Broad Institute Genome Sequencing Center for Infectious Disease"/>
            <person name="Wu L."/>
            <person name="Ma J."/>
        </authorList>
    </citation>
    <scope>NUCLEOTIDE SEQUENCE [LARGE SCALE GENOMIC DNA]</scope>
    <source>
        <strain evidence="4">JCM 4733</strain>
    </source>
</reference>
<comment type="caution">
    <text evidence="3">The sequence shown here is derived from an EMBL/GenBank/DDBJ whole genome shotgun (WGS) entry which is preliminary data.</text>
</comment>
<gene>
    <name evidence="3" type="ORF">GCM10010345_71190</name>
</gene>
<evidence type="ECO:0000256" key="2">
    <source>
        <dbReference type="SAM" id="SignalP"/>
    </source>
</evidence>
<protein>
    <submittedName>
        <fullName evidence="3">Uncharacterized protein</fullName>
    </submittedName>
</protein>
<keyword evidence="1" id="KW-0472">Membrane</keyword>
<sequence length="109" mass="11357">MQHRSTPLARALGAAALLSAAAAWGAASIRSDTGPRLDILVPLALAASSASGWLLVSRSAPLVEPLPVTAPARETIPGNLGAVRRDWGLVATAYLTVWAPYVMRCGRSR</sequence>
<feature type="chain" id="PRO_5045473428" evidence="2">
    <location>
        <begin position="27"/>
        <end position="109"/>
    </location>
</feature>
<accession>A0ABQ3D798</accession>